<name>A0A2T2P5K5_CORCC</name>
<gene>
    <name evidence="2" type="ORF">BS50DRAFT_174489</name>
</gene>
<dbReference type="AlphaFoldDB" id="A0A2T2P5K5"/>
<evidence type="ECO:0000256" key="1">
    <source>
        <dbReference type="SAM" id="Phobius"/>
    </source>
</evidence>
<feature type="transmembrane region" description="Helical" evidence="1">
    <location>
        <begin position="6"/>
        <end position="24"/>
    </location>
</feature>
<organism evidence="2 3">
    <name type="scientific">Corynespora cassiicola Philippines</name>
    <dbReference type="NCBI Taxonomy" id="1448308"/>
    <lineage>
        <taxon>Eukaryota</taxon>
        <taxon>Fungi</taxon>
        <taxon>Dikarya</taxon>
        <taxon>Ascomycota</taxon>
        <taxon>Pezizomycotina</taxon>
        <taxon>Dothideomycetes</taxon>
        <taxon>Pleosporomycetidae</taxon>
        <taxon>Pleosporales</taxon>
        <taxon>Corynesporascaceae</taxon>
        <taxon>Corynespora</taxon>
    </lineage>
</organism>
<keyword evidence="1" id="KW-0472">Membrane</keyword>
<keyword evidence="3" id="KW-1185">Reference proteome</keyword>
<reference evidence="2 3" key="1">
    <citation type="journal article" date="2018" name="Front. Microbiol.">
        <title>Genome-Wide Analysis of Corynespora cassiicola Leaf Fall Disease Putative Effectors.</title>
        <authorList>
            <person name="Lopez D."/>
            <person name="Ribeiro S."/>
            <person name="Label P."/>
            <person name="Fumanal B."/>
            <person name="Venisse J.S."/>
            <person name="Kohler A."/>
            <person name="de Oliveira R.R."/>
            <person name="Labutti K."/>
            <person name="Lipzen A."/>
            <person name="Lail K."/>
            <person name="Bauer D."/>
            <person name="Ohm R.A."/>
            <person name="Barry K.W."/>
            <person name="Spatafora J."/>
            <person name="Grigoriev I.V."/>
            <person name="Martin F.M."/>
            <person name="Pujade-Renaud V."/>
        </authorList>
    </citation>
    <scope>NUCLEOTIDE SEQUENCE [LARGE SCALE GENOMIC DNA]</scope>
    <source>
        <strain evidence="2 3">Philippines</strain>
    </source>
</reference>
<dbReference type="Proteomes" id="UP000240883">
    <property type="component" value="Unassembled WGS sequence"/>
</dbReference>
<accession>A0A2T2P5K5</accession>
<keyword evidence="1" id="KW-0812">Transmembrane</keyword>
<evidence type="ECO:0000313" key="2">
    <source>
        <dbReference type="EMBL" id="PSN72961.1"/>
    </source>
</evidence>
<proteinExistence type="predicted"/>
<sequence length="149" mass="16468">MHGVGAHPFSIFSILVPFFPFLFLRVRVCFFKAWHGYSGINGLRGRHEGMDRWSGQVGSGRVGYGGHDFSWLLGRAEGMGSSKKVSTCTVLYERRRANHASCCSLFQCAKAWVPRRECDSSATCRLSAGETGLGCQVQVTQCHKCTKIS</sequence>
<evidence type="ECO:0000313" key="3">
    <source>
        <dbReference type="Proteomes" id="UP000240883"/>
    </source>
</evidence>
<protein>
    <submittedName>
        <fullName evidence="2">Uncharacterized protein</fullName>
    </submittedName>
</protein>
<keyword evidence="1" id="KW-1133">Transmembrane helix</keyword>
<dbReference type="EMBL" id="KZ678129">
    <property type="protein sequence ID" value="PSN72961.1"/>
    <property type="molecule type" value="Genomic_DNA"/>
</dbReference>